<dbReference type="AlphaFoldDB" id="A0A4V1IX34"/>
<dbReference type="SUPFAM" id="SSF57959">
    <property type="entry name" value="Leucine zipper domain"/>
    <property type="match status" value="1"/>
</dbReference>
<dbReference type="Proteomes" id="UP000271241">
    <property type="component" value="Unassembled WGS sequence"/>
</dbReference>
<keyword evidence="3" id="KW-0805">Transcription regulation</keyword>
<evidence type="ECO:0000313" key="10">
    <source>
        <dbReference type="EMBL" id="RKP09669.1"/>
    </source>
</evidence>
<keyword evidence="6" id="KW-0834">Unfolded protein response</keyword>
<evidence type="ECO:0000259" key="9">
    <source>
        <dbReference type="PROSITE" id="PS50217"/>
    </source>
</evidence>
<name>A0A4V1IX34_9FUNG</name>
<proteinExistence type="inferred from homology"/>
<dbReference type="STRING" id="78915.A0A4V1IX34"/>
<dbReference type="SMART" id="SM00338">
    <property type="entry name" value="BRLZ"/>
    <property type="match status" value="1"/>
</dbReference>
<dbReference type="GO" id="GO:0006986">
    <property type="term" value="P:response to unfolded protein"/>
    <property type="evidence" value="ECO:0007669"/>
    <property type="project" value="UniProtKB-KW"/>
</dbReference>
<dbReference type="PROSITE" id="PS50217">
    <property type="entry name" value="BZIP"/>
    <property type="match status" value="1"/>
</dbReference>
<feature type="domain" description="BZIP" evidence="9">
    <location>
        <begin position="48"/>
        <end position="111"/>
    </location>
</feature>
<evidence type="ECO:0000256" key="6">
    <source>
        <dbReference type="ARBA" id="ARBA00023230"/>
    </source>
</evidence>
<dbReference type="PROSITE" id="PS00036">
    <property type="entry name" value="BZIP_BASIC"/>
    <property type="match status" value="1"/>
</dbReference>
<dbReference type="OrthoDB" id="5599230at2759"/>
<evidence type="ECO:0000256" key="3">
    <source>
        <dbReference type="ARBA" id="ARBA00023015"/>
    </source>
</evidence>
<dbReference type="Pfam" id="PF07716">
    <property type="entry name" value="bZIP_2"/>
    <property type="match status" value="1"/>
</dbReference>
<keyword evidence="11" id="KW-1185">Reference proteome</keyword>
<evidence type="ECO:0000256" key="2">
    <source>
        <dbReference type="ARBA" id="ARBA00007163"/>
    </source>
</evidence>
<evidence type="ECO:0000256" key="7">
    <source>
        <dbReference type="ARBA" id="ARBA00023242"/>
    </source>
</evidence>
<evidence type="ECO:0000256" key="1">
    <source>
        <dbReference type="ARBA" id="ARBA00004123"/>
    </source>
</evidence>
<keyword evidence="7" id="KW-0539">Nucleus</keyword>
<dbReference type="GO" id="GO:0045944">
    <property type="term" value="P:positive regulation of transcription by RNA polymerase II"/>
    <property type="evidence" value="ECO:0007669"/>
    <property type="project" value="InterPro"/>
</dbReference>
<dbReference type="Gene3D" id="1.20.5.170">
    <property type="match status" value="1"/>
</dbReference>
<dbReference type="InterPro" id="IPR004827">
    <property type="entry name" value="bZIP"/>
</dbReference>
<feature type="compositionally biased region" description="Basic and acidic residues" evidence="8">
    <location>
        <begin position="40"/>
        <end position="52"/>
    </location>
</feature>
<dbReference type="GO" id="GO:0005634">
    <property type="term" value="C:nucleus"/>
    <property type="evidence" value="ECO:0007669"/>
    <property type="project" value="UniProtKB-SubCell"/>
</dbReference>
<comment type="subcellular location">
    <subcellularLocation>
        <location evidence="1">Nucleus</location>
    </subcellularLocation>
</comment>
<evidence type="ECO:0000256" key="4">
    <source>
        <dbReference type="ARBA" id="ARBA00023125"/>
    </source>
</evidence>
<dbReference type="EMBL" id="KZ992497">
    <property type="protein sequence ID" value="RKP09669.1"/>
    <property type="molecule type" value="Genomic_DNA"/>
</dbReference>
<dbReference type="PANTHER" id="PTHR46714">
    <property type="entry name" value="TRANSCRIPTIONAL ACTIVATOR HAC1"/>
    <property type="match status" value="1"/>
</dbReference>
<dbReference type="GO" id="GO:0003677">
    <property type="term" value="F:DNA binding"/>
    <property type="evidence" value="ECO:0007669"/>
    <property type="project" value="UniProtKB-KW"/>
</dbReference>
<feature type="region of interest" description="Disordered" evidence="8">
    <location>
        <begin position="1"/>
        <end position="79"/>
    </location>
</feature>
<sequence>MFADSDLRSPSVDDVIGDSDAAPSPALEPVRPRQKPGRKPKGEERDPAEQARIRTLRNRAAAQASRERKRRHVSDLESCNKRLRTDNELLQERVRAAESAQATLATQVQFLSNQVSSLMATL</sequence>
<protein>
    <recommendedName>
        <fullName evidence="9">BZIP domain-containing protein</fullName>
    </recommendedName>
</protein>
<evidence type="ECO:0000256" key="8">
    <source>
        <dbReference type="SAM" id="MobiDB-lite"/>
    </source>
</evidence>
<gene>
    <name evidence="10" type="ORF">THASP1DRAFT_13960</name>
</gene>
<organism evidence="10 11">
    <name type="scientific">Thamnocephalis sphaerospora</name>
    <dbReference type="NCBI Taxonomy" id="78915"/>
    <lineage>
        <taxon>Eukaryota</taxon>
        <taxon>Fungi</taxon>
        <taxon>Fungi incertae sedis</taxon>
        <taxon>Zoopagomycota</taxon>
        <taxon>Zoopagomycotina</taxon>
        <taxon>Zoopagomycetes</taxon>
        <taxon>Zoopagales</taxon>
        <taxon>Sigmoideomycetaceae</taxon>
        <taxon>Thamnocephalis</taxon>
    </lineage>
</organism>
<accession>A0A4V1IX34</accession>
<evidence type="ECO:0000256" key="5">
    <source>
        <dbReference type="ARBA" id="ARBA00023163"/>
    </source>
</evidence>
<evidence type="ECO:0000313" key="11">
    <source>
        <dbReference type="Proteomes" id="UP000271241"/>
    </source>
</evidence>
<reference evidence="11" key="1">
    <citation type="journal article" date="2018" name="Nat. Microbiol.">
        <title>Leveraging single-cell genomics to expand the fungal tree of life.</title>
        <authorList>
            <person name="Ahrendt S.R."/>
            <person name="Quandt C.A."/>
            <person name="Ciobanu D."/>
            <person name="Clum A."/>
            <person name="Salamov A."/>
            <person name="Andreopoulos B."/>
            <person name="Cheng J.F."/>
            <person name="Woyke T."/>
            <person name="Pelin A."/>
            <person name="Henrissat B."/>
            <person name="Reynolds N.K."/>
            <person name="Benny G.L."/>
            <person name="Smith M.E."/>
            <person name="James T.Y."/>
            <person name="Grigoriev I.V."/>
        </authorList>
    </citation>
    <scope>NUCLEOTIDE SEQUENCE [LARGE SCALE GENOMIC DNA]</scope>
    <source>
        <strain evidence="11">RSA 1356</strain>
    </source>
</reference>
<comment type="similarity">
    <text evidence="2">Belongs to the bZIP family.</text>
</comment>
<dbReference type="InterPro" id="IPR044280">
    <property type="entry name" value="Hac1/HY5"/>
</dbReference>
<dbReference type="InterPro" id="IPR046347">
    <property type="entry name" value="bZIP_sf"/>
</dbReference>
<dbReference type="GO" id="GO:0000981">
    <property type="term" value="F:DNA-binding transcription factor activity, RNA polymerase II-specific"/>
    <property type="evidence" value="ECO:0007669"/>
    <property type="project" value="InterPro"/>
</dbReference>
<keyword evidence="4" id="KW-0238">DNA-binding</keyword>
<keyword evidence="5" id="KW-0804">Transcription</keyword>
<dbReference type="PANTHER" id="PTHR46714:SF6">
    <property type="entry name" value="TRANSCRIPTIONAL ACTIVATOR HAC1"/>
    <property type="match status" value="1"/>
</dbReference>
<feature type="non-terminal residue" evidence="10">
    <location>
        <position position="122"/>
    </location>
</feature>